<protein>
    <submittedName>
        <fullName evidence="2">Uncharacterized protein</fullName>
    </submittedName>
</protein>
<reference evidence="2" key="1">
    <citation type="journal article" date="2023" name="IMA Fungus">
        <title>Comparative genomic study of the Penicillium genus elucidates a diverse pangenome and 15 lateral gene transfer events.</title>
        <authorList>
            <person name="Petersen C."/>
            <person name="Sorensen T."/>
            <person name="Nielsen M.R."/>
            <person name="Sondergaard T.E."/>
            <person name="Sorensen J.L."/>
            <person name="Fitzpatrick D.A."/>
            <person name="Frisvad J.C."/>
            <person name="Nielsen K.L."/>
        </authorList>
    </citation>
    <scope>NUCLEOTIDE SEQUENCE</scope>
    <source>
        <strain evidence="2">IBT 17514</strain>
    </source>
</reference>
<evidence type="ECO:0000256" key="1">
    <source>
        <dbReference type="SAM" id="MobiDB-lite"/>
    </source>
</evidence>
<gene>
    <name evidence="2" type="ORF">N7493_006855</name>
</gene>
<dbReference type="EMBL" id="JAQJAN010000009">
    <property type="protein sequence ID" value="KAJ5719977.1"/>
    <property type="molecule type" value="Genomic_DNA"/>
</dbReference>
<evidence type="ECO:0000313" key="2">
    <source>
        <dbReference type="EMBL" id="KAJ5719977.1"/>
    </source>
</evidence>
<dbReference type="Proteomes" id="UP001215712">
    <property type="component" value="Unassembled WGS sequence"/>
</dbReference>
<dbReference type="AlphaFoldDB" id="A0AAD6HJF9"/>
<feature type="region of interest" description="Disordered" evidence="1">
    <location>
        <begin position="1"/>
        <end position="20"/>
    </location>
</feature>
<reference evidence="2" key="2">
    <citation type="submission" date="2023-01" db="EMBL/GenBank/DDBJ databases">
        <authorList>
            <person name="Petersen C."/>
        </authorList>
    </citation>
    <scope>NUCLEOTIDE SEQUENCE</scope>
    <source>
        <strain evidence="2">IBT 17514</strain>
    </source>
</reference>
<evidence type="ECO:0000313" key="3">
    <source>
        <dbReference type="Proteomes" id="UP001215712"/>
    </source>
</evidence>
<proteinExistence type="predicted"/>
<name>A0AAD6HJF9_9EURO</name>
<sequence length="80" mass="9045">MAPVTAIQRPSSAPHSHPSDLLLPVEALGYIWGKARKLRRKNPSNTQTKEVDDESCYEESIISKGETLCDIEHKEKKEKK</sequence>
<keyword evidence="3" id="KW-1185">Reference proteome</keyword>
<comment type="caution">
    <text evidence="2">The sequence shown here is derived from an EMBL/GenBank/DDBJ whole genome shotgun (WGS) entry which is preliminary data.</text>
</comment>
<organism evidence="2 3">
    <name type="scientific">Penicillium malachiteum</name>
    <dbReference type="NCBI Taxonomy" id="1324776"/>
    <lineage>
        <taxon>Eukaryota</taxon>
        <taxon>Fungi</taxon>
        <taxon>Dikarya</taxon>
        <taxon>Ascomycota</taxon>
        <taxon>Pezizomycotina</taxon>
        <taxon>Eurotiomycetes</taxon>
        <taxon>Eurotiomycetidae</taxon>
        <taxon>Eurotiales</taxon>
        <taxon>Aspergillaceae</taxon>
        <taxon>Penicillium</taxon>
    </lineage>
</organism>
<accession>A0AAD6HJF9</accession>